<dbReference type="GO" id="GO:0030246">
    <property type="term" value="F:carbohydrate binding"/>
    <property type="evidence" value="ECO:0007669"/>
    <property type="project" value="UniProtKB-ARBA"/>
</dbReference>
<dbReference type="AlphaFoldDB" id="A0A2G1MCL5"/>
<keyword evidence="3 4" id="KW-0732">Signal</keyword>
<dbReference type="InterPro" id="IPR028082">
    <property type="entry name" value="Peripla_BP_I"/>
</dbReference>
<evidence type="ECO:0000256" key="2">
    <source>
        <dbReference type="ARBA" id="ARBA00007639"/>
    </source>
</evidence>
<dbReference type="SUPFAM" id="SSF53822">
    <property type="entry name" value="Periplasmic binding protein-like I"/>
    <property type="match status" value="1"/>
</dbReference>
<dbReference type="Gene3D" id="3.40.50.2300">
    <property type="match status" value="2"/>
</dbReference>
<comment type="similarity">
    <text evidence="2">Belongs to the bacterial solute-binding protein 2 family.</text>
</comment>
<dbReference type="PANTHER" id="PTHR46847:SF1">
    <property type="entry name" value="D-ALLOSE-BINDING PERIPLASMIC PROTEIN-RELATED"/>
    <property type="match status" value="1"/>
</dbReference>
<dbReference type="PANTHER" id="PTHR46847">
    <property type="entry name" value="D-ALLOSE-BINDING PERIPLASMIC PROTEIN-RELATED"/>
    <property type="match status" value="1"/>
</dbReference>
<reference evidence="6 7" key="1">
    <citation type="submission" date="2017-08" db="EMBL/GenBank/DDBJ databases">
        <title>Draft Genome Sequence of Loktanella cinnabarina Strain XM1, Isolated from Coastal Surface Water.</title>
        <authorList>
            <person name="Ma R."/>
            <person name="Wang J."/>
            <person name="Wang Q."/>
            <person name="Ma Z."/>
            <person name="Li J."/>
            <person name="Chen L."/>
        </authorList>
    </citation>
    <scope>NUCLEOTIDE SEQUENCE [LARGE SCALE GENOMIC DNA]</scope>
    <source>
        <strain evidence="6 7">XM1</strain>
    </source>
</reference>
<name>A0A2G1MCL5_9RHOB</name>
<feature type="domain" description="Periplasmic binding protein" evidence="5">
    <location>
        <begin position="74"/>
        <end position="322"/>
    </location>
</feature>
<gene>
    <name evidence="6" type="ORF">CJ301_16250</name>
</gene>
<comment type="caution">
    <text evidence="6">The sequence shown here is derived from an EMBL/GenBank/DDBJ whole genome shotgun (WGS) entry which is preliminary data.</text>
</comment>
<evidence type="ECO:0000256" key="3">
    <source>
        <dbReference type="ARBA" id="ARBA00022729"/>
    </source>
</evidence>
<evidence type="ECO:0000313" key="7">
    <source>
        <dbReference type="Proteomes" id="UP000221860"/>
    </source>
</evidence>
<feature type="signal peptide" evidence="4">
    <location>
        <begin position="1"/>
        <end position="27"/>
    </location>
</feature>
<dbReference type="Pfam" id="PF13407">
    <property type="entry name" value="Peripla_BP_4"/>
    <property type="match status" value="1"/>
</dbReference>
<dbReference type="Proteomes" id="UP000221860">
    <property type="component" value="Unassembled WGS sequence"/>
</dbReference>
<feature type="chain" id="PRO_5013800503" evidence="4">
    <location>
        <begin position="28"/>
        <end position="373"/>
    </location>
</feature>
<sequence length="373" mass="38765">MTIINSLGRAAAAAFVAAGVLAAPALADPDAALAELQSEVLSKGPNGETATPAAELSLSDEELTQIRDMNATAAIVMHYGGNDWSRAQVEGLRNRFDEMGIEVIAVTDAGFKPEKQVADIETVLAQQPDIIVSVPTDPAATASAYKAAADAGVTLVFMENTPPGLEAGTDYVSVVSADNYGNGVASAHLLAKALEGEGKVGLVYHAADFFVTRQRYDAFKATVAEDYPGIEIVAEQGIGGPDFTGDADKVASAMLTSNPDLDAIWAVWDVPAEGVISAARVAGRDDLVITTIDLGENVAINMAQGGFVKGLGAQRPFDQGVAEATLAGYGLLDKEAPAFVALPALPVTRETLLDAWQTVYRADATANIQNSMN</sequence>
<dbReference type="OrthoDB" id="9804917at2"/>
<comment type="subcellular location">
    <subcellularLocation>
        <location evidence="1">Cell envelope</location>
    </subcellularLocation>
</comment>
<evidence type="ECO:0000256" key="1">
    <source>
        <dbReference type="ARBA" id="ARBA00004196"/>
    </source>
</evidence>
<proteinExistence type="inferred from homology"/>
<evidence type="ECO:0000259" key="5">
    <source>
        <dbReference type="Pfam" id="PF13407"/>
    </source>
</evidence>
<dbReference type="EMBL" id="NQWH01000036">
    <property type="protein sequence ID" value="PHP26471.1"/>
    <property type="molecule type" value="Genomic_DNA"/>
</dbReference>
<dbReference type="InterPro" id="IPR025997">
    <property type="entry name" value="SBP_2_dom"/>
</dbReference>
<protein>
    <submittedName>
        <fullName evidence="6">Sugar ABC transporter substrate-binding protein</fullName>
    </submittedName>
</protein>
<accession>A0A2G1MCL5</accession>
<keyword evidence="7" id="KW-1185">Reference proteome</keyword>
<evidence type="ECO:0000256" key="4">
    <source>
        <dbReference type="SAM" id="SignalP"/>
    </source>
</evidence>
<dbReference type="CDD" id="cd06316">
    <property type="entry name" value="PBP1_ABC_sugar_binding-like"/>
    <property type="match status" value="1"/>
</dbReference>
<evidence type="ECO:0000313" key="6">
    <source>
        <dbReference type="EMBL" id="PHP26471.1"/>
    </source>
</evidence>
<organism evidence="6 7">
    <name type="scientific">Limimaricola cinnabarinus</name>
    <dbReference type="NCBI Taxonomy" id="1125964"/>
    <lineage>
        <taxon>Bacteria</taxon>
        <taxon>Pseudomonadati</taxon>
        <taxon>Pseudomonadota</taxon>
        <taxon>Alphaproteobacteria</taxon>
        <taxon>Rhodobacterales</taxon>
        <taxon>Paracoccaceae</taxon>
        <taxon>Limimaricola</taxon>
    </lineage>
</organism>
<dbReference type="GO" id="GO:0030313">
    <property type="term" value="C:cell envelope"/>
    <property type="evidence" value="ECO:0007669"/>
    <property type="project" value="UniProtKB-SubCell"/>
</dbReference>